<accession>A0A0F2LUI6</accession>
<dbReference type="RefSeq" id="XP_016583170.1">
    <property type="nucleotide sequence ID" value="XM_016732496.1"/>
</dbReference>
<organism evidence="1">
    <name type="scientific">Sporothrix schenckii 1099-18</name>
    <dbReference type="NCBI Taxonomy" id="1397361"/>
    <lineage>
        <taxon>Eukaryota</taxon>
        <taxon>Fungi</taxon>
        <taxon>Dikarya</taxon>
        <taxon>Ascomycota</taxon>
        <taxon>Pezizomycotina</taxon>
        <taxon>Sordariomycetes</taxon>
        <taxon>Sordariomycetidae</taxon>
        <taxon>Ophiostomatales</taxon>
        <taxon>Ophiostomataceae</taxon>
        <taxon>Sporothrix</taxon>
    </lineage>
</organism>
<name>A0A0F2LUI6_SPOSC</name>
<dbReference type="AlphaFoldDB" id="A0A0F2LUI6"/>
<sequence>MARHACKPRERLLAELELGGSAKPTWLCRSQGTRWRAVGRAVDGCGIARKQVRSSYFEDTDRLSAGAAPLPKMGSLGP</sequence>
<dbReference type="VEuPathDB" id="FungiDB:SPSK_05761"/>
<dbReference type="KEGG" id="ssck:SPSK_05761"/>
<dbReference type="EMBL" id="AXCR01000012">
    <property type="protein sequence ID" value="KJR80494.1"/>
    <property type="molecule type" value="Genomic_DNA"/>
</dbReference>
<dbReference type="Proteomes" id="UP000033710">
    <property type="component" value="Unassembled WGS sequence"/>
</dbReference>
<proteinExistence type="predicted"/>
<evidence type="ECO:0000313" key="1">
    <source>
        <dbReference type="EMBL" id="KJR80494.1"/>
    </source>
</evidence>
<dbReference type="GeneID" id="27667773"/>
<comment type="caution">
    <text evidence="1">The sequence shown here is derived from an EMBL/GenBank/DDBJ whole genome shotgun (WGS) entry which is preliminary data.</text>
</comment>
<gene>
    <name evidence="1" type="ORF">SPSK_05761</name>
</gene>
<reference evidence="1" key="1">
    <citation type="journal article" date="2014" name="BMC Genomics">
        <title>Comparative genomics of the major fungal agents of human and animal Sporotrichosis: Sporothrix schenckii and Sporothrix brasiliensis.</title>
        <authorList>
            <person name="Teixeira M.M."/>
            <person name="de Almeida L.G."/>
            <person name="Kubitschek-Barreira P."/>
            <person name="Alves F.L."/>
            <person name="Kioshima E.S."/>
            <person name="Abadio A.K."/>
            <person name="Fernandes L."/>
            <person name="Derengowski L.S."/>
            <person name="Ferreira K.S."/>
            <person name="Souza R.C."/>
            <person name="Ruiz J.C."/>
            <person name="de Andrade N.C."/>
            <person name="Paes H.C."/>
            <person name="Nicola A.M."/>
            <person name="Albuquerque P."/>
            <person name="Gerber A.L."/>
            <person name="Martins V.P."/>
            <person name="Peconick L.D."/>
            <person name="Neto A.V."/>
            <person name="Chaucanez C.B."/>
            <person name="Silva P.A."/>
            <person name="Cunha O.L."/>
            <person name="de Oliveira F.F."/>
            <person name="dos Santos T.C."/>
            <person name="Barros A.L."/>
            <person name="Soares M.A."/>
            <person name="de Oliveira L.M."/>
            <person name="Marini M.M."/>
            <person name="Villalobos-Duno H."/>
            <person name="Cunha M.M."/>
            <person name="de Hoog S."/>
            <person name="da Silveira J.F."/>
            <person name="Henrissat B."/>
            <person name="Nino-Vega G.A."/>
            <person name="Cisalpino P.S."/>
            <person name="Mora-Montes H.M."/>
            <person name="Almeida S.R."/>
            <person name="Stajich J.E."/>
            <person name="Lopes-Bezerra L.M."/>
            <person name="Vasconcelos A.T."/>
            <person name="Felipe M.S."/>
        </authorList>
    </citation>
    <scope>NUCLEOTIDE SEQUENCE [LARGE SCALE GENOMIC DNA]</scope>
    <source>
        <strain evidence="1">1099-18</strain>
    </source>
</reference>
<reference evidence="1" key="2">
    <citation type="journal article" date="2015" name="Eukaryot. Cell">
        <title>Asexual propagation of a virulent clone complex in a human and feline outbreak of sporotrichosis.</title>
        <authorList>
            <person name="Teixeira Mde M."/>
            <person name="Rodrigues A.M."/>
            <person name="Tsui C.K."/>
            <person name="de Almeida L.G."/>
            <person name="Van Diepeningen A.D."/>
            <person name="van den Ende B.G."/>
            <person name="Fernandes G.F."/>
            <person name="Kano R."/>
            <person name="Hamelin R.C."/>
            <person name="Lopes-Bezerra L.M."/>
            <person name="Vasconcelos A.T."/>
            <person name="de Hoog S."/>
            <person name="de Camargo Z.P."/>
            <person name="Felipe M.S."/>
        </authorList>
    </citation>
    <scope>NUCLEOTIDE SEQUENCE [LARGE SCALE GENOMIC DNA]</scope>
    <source>
        <strain evidence="1">1099-18</strain>
    </source>
</reference>
<protein>
    <submittedName>
        <fullName evidence="1">Uncharacterized protein</fullName>
    </submittedName>
</protein>